<name>A0ABR0IUQ7_9EURO</name>
<reference evidence="3 4" key="1">
    <citation type="submission" date="2023-08" db="EMBL/GenBank/DDBJ databases">
        <title>Black Yeasts Isolated from many extreme environments.</title>
        <authorList>
            <person name="Coleine C."/>
            <person name="Stajich J.E."/>
            <person name="Selbmann L."/>
        </authorList>
    </citation>
    <scope>NUCLEOTIDE SEQUENCE [LARGE SCALE GENOMIC DNA]</scope>
    <source>
        <strain evidence="3 4">CCFEE 6328</strain>
    </source>
</reference>
<dbReference type="EMBL" id="JAVRRF010000081">
    <property type="protein sequence ID" value="KAK5047844.1"/>
    <property type="molecule type" value="Genomic_DNA"/>
</dbReference>
<dbReference type="SUPFAM" id="SSF51197">
    <property type="entry name" value="Clavaminate synthase-like"/>
    <property type="match status" value="1"/>
</dbReference>
<organism evidence="3 4">
    <name type="scientific">Exophiala sideris</name>
    <dbReference type="NCBI Taxonomy" id="1016849"/>
    <lineage>
        <taxon>Eukaryota</taxon>
        <taxon>Fungi</taxon>
        <taxon>Dikarya</taxon>
        <taxon>Ascomycota</taxon>
        <taxon>Pezizomycotina</taxon>
        <taxon>Eurotiomycetes</taxon>
        <taxon>Chaetothyriomycetidae</taxon>
        <taxon>Chaetothyriales</taxon>
        <taxon>Herpotrichiellaceae</taxon>
        <taxon>Exophiala</taxon>
    </lineage>
</organism>
<evidence type="ECO:0000313" key="4">
    <source>
        <dbReference type="Proteomes" id="UP001345691"/>
    </source>
</evidence>
<dbReference type="PANTHER" id="PTHR10694">
    <property type="entry name" value="LYSINE-SPECIFIC DEMETHYLASE"/>
    <property type="match status" value="1"/>
</dbReference>
<dbReference type="PROSITE" id="PS51184">
    <property type="entry name" value="JMJC"/>
    <property type="match status" value="1"/>
</dbReference>
<evidence type="ECO:0000256" key="1">
    <source>
        <dbReference type="SAM" id="MobiDB-lite"/>
    </source>
</evidence>
<dbReference type="SMART" id="SM00558">
    <property type="entry name" value="JmjC"/>
    <property type="match status" value="1"/>
</dbReference>
<dbReference type="InterPro" id="IPR003347">
    <property type="entry name" value="JmjC_dom"/>
</dbReference>
<protein>
    <recommendedName>
        <fullName evidence="2">JmjC domain-containing protein</fullName>
    </recommendedName>
</protein>
<proteinExistence type="predicted"/>
<feature type="domain" description="JmjC" evidence="2">
    <location>
        <begin position="229"/>
        <end position="385"/>
    </location>
</feature>
<comment type="caution">
    <text evidence="3">The sequence shown here is derived from an EMBL/GenBank/DDBJ whole genome shotgun (WGS) entry which is preliminary data.</text>
</comment>
<feature type="compositionally biased region" description="Low complexity" evidence="1">
    <location>
        <begin position="486"/>
        <end position="498"/>
    </location>
</feature>
<accession>A0ABR0IUQ7</accession>
<keyword evidence="4" id="KW-1185">Reference proteome</keyword>
<feature type="compositionally biased region" description="Acidic residues" evidence="1">
    <location>
        <begin position="470"/>
        <end position="480"/>
    </location>
</feature>
<sequence>MAGSDTTGEVEVDAWPTVENVLTRSGNVTLSAPGEPRPSTCEALQTRDDPPQGRTAGAQSIDLAPRVSPTPEDGFSTASGDSPSEVIPFDEEDGVVRLRLNSMDQMKDFPRLLRRARELAAEEEGTFKIALPNDFPRIGVADEHREDRSSTFRAVSQNNGVYRLDRFEGRRMIQMNTSTCDDTVVDELVQRFEDNLTRPGGLRNVRYGIDLDARSLEERQHIGIPAQSPVWPLGNNQLDRTRAVIPGLHWPFAYKSHTSFGAPFALHKEDCDLVAANVLYLGRKIWTVTAPRDADRLEAQVRGSQGHKFTCSQGVRHCSIYISHATLAQWDVSYKTFSQTANEVVVVYPHSYHQGFSTGSTLAEAVNYAPEGWNIRGHNECLSSCPGYPIPNAKREFRPDGMAQEEDLSGGQPSVRRYFGTETMVGKVFSDQAGPMGLQVLQRHGSSEKESQEEQHEQHEQQQQQQQQQQEEEEEEDEEIIRERTISPISTIKSTTASNMKGTQSTKRSRIDIPSETPSKRLKKRGSTQQQASPSQSRSKKKEVIPVESYWDEWDAKRESELQPGDTNRQTIKAVRVWRRLSSHTPAPSPDRHQGALSRDRVDSVVKMVLAVANNYAFSALKEVIFFLQQDGATSVAGIFSSDLGTLVRSIDAIVTADHLNSYLRRFALARLAKSYNDTVVNGGHLVDSEPNMSSLKRMTTKESKSEAYISLIQHTWGVEFPGRYRGQRKTQSGLIKSDASNAVRWNQCRRKLGKQIDAGQRWLRFAERFGWSSLGLISRDWSIGDNKVAASDRIFEENLTSSEHGLLLNEIEALKGRFLRQLNKPLGGGLFDLLEDSSRAKGLPLLGMNHEDILTRPDCDQRWLNEMDCQRGPLVAE</sequence>
<feature type="region of interest" description="Disordered" evidence="1">
    <location>
        <begin position="442"/>
        <end position="544"/>
    </location>
</feature>
<feature type="region of interest" description="Disordered" evidence="1">
    <location>
        <begin position="25"/>
        <end position="88"/>
    </location>
</feature>
<dbReference type="Pfam" id="PF02373">
    <property type="entry name" value="JmjC"/>
    <property type="match status" value="1"/>
</dbReference>
<feature type="region of interest" description="Disordered" evidence="1">
    <location>
        <begin position="579"/>
        <end position="598"/>
    </location>
</feature>
<dbReference type="Proteomes" id="UP001345691">
    <property type="component" value="Unassembled WGS sequence"/>
</dbReference>
<feature type="compositionally biased region" description="Basic and acidic residues" evidence="1">
    <location>
        <begin position="445"/>
        <end position="460"/>
    </location>
</feature>
<dbReference type="Gene3D" id="2.60.120.650">
    <property type="entry name" value="Cupin"/>
    <property type="match status" value="1"/>
</dbReference>
<evidence type="ECO:0000313" key="3">
    <source>
        <dbReference type="EMBL" id="KAK5047844.1"/>
    </source>
</evidence>
<evidence type="ECO:0000259" key="2">
    <source>
        <dbReference type="PROSITE" id="PS51184"/>
    </source>
</evidence>
<gene>
    <name evidence="3" type="ORF">LTR69_011480</name>
</gene>
<feature type="compositionally biased region" description="Polar residues" evidence="1">
    <location>
        <begin position="527"/>
        <end position="537"/>
    </location>
</feature>
<dbReference type="PANTHER" id="PTHR10694:SF7">
    <property type="entry name" value="[HISTONE H3]-TRIMETHYL-L-LYSINE(9) DEMETHYLASE"/>
    <property type="match status" value="1"/>
</dbReference>